<evidence type="ECO:0000313" key="1">
    <source>
        <dbReference type="EMBL" id="TPG56370.1"/>
    </source>
</evidence>
<name>A0A502G4G8_9SPHN</name>
<reference evidence="1 2" key="1">
    <citation type="journal article" date="2019" name="Environ. Microbiol.">
        <title>Species interactions and distinct microbial communities in high Arctic permafrost affected cryosols are associated with the CH4 and CO2 gas fluxes.</title>
        <authorList>
            <person name="Altshuler I."/>
            <person name="Hamel J."/>
            <person name="Turney S."/>
            <person name="Magnuson E."/>
            <person name="Levesque R."/>
            <person name="Greer C."/>
            <person name="Whyte L.G."/>
        </authorList>
    </citation>
    <scope>NUCLEOTIDE SEQUENCE [LARGE SCALE GENOMIC DNA]</scope>
    <source>
        <strain evidence="1 2">E6.1</strain>
    </source>
</reference>
<protein>
    <submittedName>
        <fullName evidence="1">Uncharacterized protein</fullName>
    </submittedName>
</protein>
<gene>
    <name evidence="1" type="ORF">EAH76_02090</name>
</gene>
<accession>A0A502G4G8</accession>
<dbReference type="EMBL" id="RCZC01000001">
    <property type="protein sequence ID" value="TPG56370.1"/>
    <property type="molecule type" value="Genomic_DNA"/>
</dbReference>
<dbReference type="OrthoDB" id="7840518at2"/>
<comment type="caution">
    <text evidence="1">The sequence shown here is derived from an EMBL/GenBank/DDBJ whole genome shotgun (WGS) entry which is preliminary data.</text>
</comment>
<organism evidence="1 2">
    <name type="scientific">Sphingomonas glacialis</name>
    <dbReference type="NCBI Taxonomy" id="658225"/>
    <lineage>
        <taxon>Bacteria</taxon>
        <taxon>Pseudomonadati</taxon>
        <taxon>Pseudomonadota</taxon>
        <taxon>Alphaproteobacteria</taxon>
        <taxon>Sphingomonadales</taxon>
        <taxon>Sphingomonadaceae</taxon>
        <taxon>Sphingomonas</taxon>
    </lineage>
</organism>
<evidence type="ECO:0000313" key="2">
    <source>
        <dbReference type="Proteomes" id="UP000319931"/>
    </source>
</evidence>
<dbReference type="RefSeq" id="WP_140847390.1">
    <property type="nucleotide sequence ID" value="NZ_RCZC01000001.1"/>
</dbReference>
<proteinExistence type="predicted"/>
<keyword evidence="2" id="KW-1185">Reference proteome</keyword>
<sequence>MSGVFHASATTARLDAALDAAAPHLRPVLLAVRDHRVGMLFVGQDAGAFFIPKKNARPAIVLIGDDLECSVGPEGFHMPSVRKMIRACSAFTVVSSVPTPEIYAAGTAIAVGGKNAAIIETRLAHEFQWVALIQKLAPGRPILLSTVTGGTA</sequence>
<dbReference type="Proteomes" id="UP000319931">
    <property type="component" value="Unassembled WGS sequence"/>
</dbReference>
<dbReference type="AlphaFoldDB" id="A0A502G4G8"/>